<protein>
    <submittedName>
        <fullName evidence="2">Uncharacterized protein</fullName>
    </submittedName>
</protein>
<dbReference type="Proteomes" id="UP000199022">
    <property type="component" value="Unassembled WGS sequence"/>
</dbReference>
<dbReference type="EMBL" id="FOMD01000006">
    <property type="protein sequence ID" value="SFD72498.1"/>
    <property type="molecule type" value="Genomic_DNA"/>
</dbReference>
<evidence type="ECO:0000313" key="2">
    <source>
        <dbReference type="EMBL" id="SFD72498.1"/>
    </source>
</evidence>
<keyword evidence="3" id="KW-1185">Reference proteome</keyword>
<keyword evidence="1" id="KW-0812">Transmembrane</keyword>
<reference evidence="3" key="1">
    <citation type="submission" date="2016-10" db="EMBL/GenBank/DDBJ databases">
        <authorList>
            <person name="Varghese N."/>
            <person name="Submissions S."/>
        </authorList>
    </citation>
    <scope>NUCLEOTIDE SEQUENCE [LARGE SCALE GENOMIC DNA]</scope>
    <source>
        <strain evidence="3">DSM 45962</strain>
    </source>
</reference>
<sequence length="93" mass="9237">MPGTLIAGLVGVAAGLIAWRALPLRGHMIWLPAVILGSVGAFGGIGLAAAAVTTTTPLPSGWVAWVSAAAGAALVSGVWVAASRRRLARDPEA</sequence>
<feature type="transmembrane region" description="Helical" evidence="1">
    <location>
        <begin position="29"/>
        <end position="50"/>
    </location>
</feature>
<evidence type="ECO:0000313" key="3">
    <source>
        <dbReference type="Proteomes" id="UP000199022"/>
    </source>
</evidence>
<proteinExistence type="predicted"/>
<feature type="transmembrane region" description="Helical" evidence="1">
    <location>
        <begin position="6"/>
        <end position="22"/>
    </location>
</feature>
<gene>
    <name evidence="2" type="ORF">SAMN05661030_4081</name>
</gene>
<dbReference type="AlphaFoldDB" id="A0A1I1US50"/>
<dbReference type="STRING" id="1225127.SAMN05661030_4081"/>
<keyword evidence="1" id="KW-1133">Transmembrane helix</keyword>
<dbReference type="RefSeq" id="WP_091563920.1">
    <property type="nucleotide sequence ID" value="NZ_BNAC01000006.1"/>
</dbReference>
<name>A0A1I1US50_9ACTN</name>
<accession>A0A1I1US50</accession>
<feature type="transmembrane region" description="Helical" evidence="1">
    <location>
        <begin position="62"/>
        <end position="82"/>
    </location>
</feature>
<evidence type="ECO:0000256" key="1">
    <source>
        <dbReference type="SAM" id="Phobius"/>
    </source>
</evidence>
<organism evidence="2 3">
    <name type="scientific">Klenkia taihuensis</name>
    <dbReference type="NCBI Taxonomy" id="1225127"/>
    <lineage>
        <taxon>Bacteria</taxon>
        <taxon>Bacillati</taxon>
        <taxon>Actinomycetota</taxon>
        <taxon>Actinomycetes</taxon>
        <taxon>Geodermatophilales</taxon>
        <taxon>Geodermatophilaceae</taxon>
        <taxon>Klenkia</taxon>
    </lineage>
</organism>
<keyword evidence="1" id="KW-0472">Membrane</keyword>